<organism evidence="2 3">
    <name type="scientific">Candidatus Enterocola intestinipullorum</name>
    <dbReference type="NCBI Taxonomy" id="2840783"/>
    <lineage>
        <taxon>Bacteria</taxon>
        <taxon>Pseudomonadati</taxon>
        <taxon>Bacteroidota</taxon>
        <taxon>Bacteroidia</taxon>
        <taxon>Bacteroidales</taxon>
        <taxon>Candidatus Enterocola</taxon>
    </lineage>
</organism>
<reference evidence="2" key="2">
    <citation type="journal article" date="2021" name="PeerJ">
        <title>Extensive microbial diversity within the chicken gut microbiome revealed by metagenomics and culture.</title>
        <authorList>
            <person name="Gilroy R."/>
            <person name="Ravi A."/>
            <person name="Getino M."/>
            <person name="Pursley I."/>
            <person name="Horton D.L."/>
            <person name="Alikhan N.F."/>
            <person name="Baker D."/>
            <person name="Gharbi K."/>
            <person name="Hall N."/>
            <person name="Watson M."/>
            <person name="Adriaenssens E.M."/>
            <person name="Foster-Nyarko E."/>
            <person name="Jarju S."/>
            <person name="Secka A."/>
            <person name="Antonio M."/>
            <person name="Oren A."/>
            <person name="Chaudhuri R.R."/>
            <person name="La Ragione R."/>
            <person name="Hildebrand F."/>
            <person name="Pallen M.J."/>
        </authorList>
    </citation>
    <scope>NUCLEOTIDE SEQUENCE</scope>
    <source>
        <strain evidence="2">D3-1215</strain>
    </source>
</reference>
<sequence length="374" mass="41804">MKVLIIGTAYPYRGGLAAFNERLARQFTDEGCEVEIITFTLQYPSFLFPGKTQYSTDSAPSGLHVSRLVNSVNPFNWTAVGKQLAKRQADVAVISYWMPFMAPCLGTIAREIRKYAKTKVVAVLHNVIPHEPHFFDLPLSRYFVKSVDAFVYMSRSVGEDLKRLDNGGRQAAFSPHPVYDTFGEQVPRTEALKSLGLDAGKRYLLFFGFIRDYKGLDLLMRAMSLPQVRGMEDVELVVAGEFYGNEQKYKDLERNLGLTGRVRWYSDFIPDNKVKLFFSAADIVVQPYKSATQSGVTQIAYHFEKPMLVTNVGGLAEIVPDGKAGYVVAPDPAAIGGALCDFFQKGNPDCFLQGIKVEKSKYSWGAMTRTIMEC</sequence>
<evidence type="ECO:0000259" key="1">
    <source>
        <dbReference type="Pfam" id="PF13439"/>
    </source>
</evidence>
<proteinExistence type="predicted"/>
<dbReference type="AlphaFoldDB" id="A0A9D9EH14"/>
<dbReference type="PANTHER" id="PTHR12526">
    <property type="entry name" value="GLYCOSYLTRANSFERASE"/>
    <property type="match status" value="1"/>
</dbReference>
<gene>
    <name evidence="2" type="ORF">IAC32_06555</name>
</gene>
<dbReference type="Proteomes" id="UP000823637">
    <property type="component" value="Unassembled WGS sequence"/>
</dbReference>
<accession>A0A9D9EH14</accession>
<reference evidence="2" key="1">
    <citation type="submission" date="2020-10" db="EMBL/GenBank/DDBJ databases">
        <authorList>
            <person name="Gilroy R."/>
        </authorList>
    </citation>
    <scope>NUCLEOTIDE SEQUENCE</scope>
    <source>
        <strain evidence="2">D3-1215</strain>
    </source>
</reference>
<dbReference type="Pfam" id="PF13692">
    <property type="entry name" value="Glyco_trans_1_4"/>
    <property type="match status" value="1"/>
</dbReference>
<name>A0A9D9EH14_9BACT</name>
<dbReference type="Pfam" id="PF13439">
    <property type="entry name" value="Glyco_transf_4"/>
    <property type="match status" value="1"/>
</dbReference>
<dbReference type="EMBL" id="JADIMR010000098">
    <property type="protein sequence ID" value="MBO8447388.1"/>
    <property type="molecule type" value="Genomic_DNA"/>
</dbReference>
<comment type="caution">
    <text evidence="2">The sequence shown here is derived from an EMBL/GenBank/DDBJ whole genome shotgun (WGS) entry which is preliminary data.</text>
</comment>
<dbReference type="SUPFAM" id="SSF53756">
    <property type="entry name" value="UDP-Glycosyltransferase/glycogen phosphorylase"/>
    <property type="match status" value="1"/>
</dbReference>
<protein>
    <submittedName>
        <fullName evidence="2">Glycosyltransferase</fullName>
    </submittedName>
</protein>
<evidence type="ECO:0000313" key="3">
    <source>
        <dbReference type="Proteomes" id="UP000823637"/>
    </source>
</evidence>
<dbReference type="GO" id="GO:0016757">
    <property type="term" value="F:glycosyltransferase activity"/>
    <property type="evidence" value="ECO:0007669"/>
    <property type="project" value="UniProtKB-ARBA"/>
</dbReference>
<dbReference type="Gene3D" id="3.40.50.2000">
    <property type="entry name" value="Glycogen Phosphorylase B"/>
    <property type="match status" value="2"/>
</dbReference>
<dbReference type="InterPro" id="IPR028098">
    <property type="entry name" value="Glyco_trans_4-like_N"/>
</dbReference>
<feature type="domain" description="Glycosyltransferase subfamily 4-like N-terminal" evidence="1">
    <location>
        <begin position="14"/>
        <end position="163"/>
    </location>
</feature>
<evidence type="ECO:0000313" key="2">
    <source>
        <dbReference type="EMBL" id="MBO8447388.1"/>
    </source>
</evidence>